<evidence type="ECO:0000313" key="2">
    <source>
        <dbReference type="Proteomes" id="UP000054477"/>
    </source>
</evidence>
<gene>
    <name evidence="1" type="ORF">K443DRAFT_681728</name>
</gene>
<evidence type="ECO:0000313" key="1">
    <source>
        <dbReference type="EMBL" id="KIJ97166.1"/>
    </source>
</evidence>
<accession>A0A0C9XHM0</accession>
<protein>
    <submittedName>
        <fullName evidence="1">Uncharacterized protein</fullName>
    </submittedName>
</protein>
<dbReference type="AlphaFoldDB" id="A0A0C9XHM0"/>
<dbReference type="EMBL" id="KN838700">
    <property type="protein sequence ID" value="KIJ97166.1"/>
    <property type="molecule type" value="Genomic_DNA"/>
</dbReference>
<keyword evidence="2" id="KW-1185">Reference proteome</keyword>
<dbReference type="HOGENOM" id="CLU_3055990_0_0_1"/>
<organism evidence="1 2">
    <name type="scientific">Laccaria amethystina LaAM-08-1</name>
    <dbReference type="NCBI Taxonomy" id="1095629"/>
    <lineage>
        <taxon>Eukaryota</taxon>
        <taxon>Fungi</taxon>
        <taxon>Dikarya</taxon>
        <taxon>Basidiomycota</taxon>
        <taxon>Agaricomycotina</taxon>
        <taxon>Agaricomycetes</taxon>
        <taxon>Agaricomycetidae</taxon>
        <taxon>Agaricales</taxon>
        <taxon>Agaricineae</taxon>
        <taxon>Hydnangiaceae</taxon>
        <taxon>Laccaria</taxon>
    </lineage>
</organism>
<name>A0A0C9XHM0_9AGAR</name>
<proteinExistence type="predicted"/>
<sequence>SSNCNLTSSVDKGSVTLITLAALVKTQPATTLLPTSDGGERTRCVARQAAIETI</sequence>
<reference evidence="1 2" key="1">
    <citation type="submission" date="2014-04" db="EMBL/GenBank/DDBJ databases">
        <authorList>
            <consortium name="DOE Joint Genome Institute"/>
            <person name="Kuo A."/>
            <person name="Kohler A."/>
            <person name="Nagy L.G."/>
            <person name="Floudas D."/>
            <person name="Copeland A."/>
            <person name="Barry K.W."/>
            <person name="Cichocki N."/>
            <person name="Veneault-Fourrey C."/>
            <person name="LaButti K."/>
            <person name="Lindquist E.A."/>
            <person name="Lipzen A."/>
            <person name="Lundell T."/>
            <person name="Morin E."/>
            <person name="Murat C."/>
            <person name="Sun H."/>
            <person name="Tunlid A."/>
            <person name="Henrissat B."/>
            <person name="Grigoriev I.V."/>
            <person name="Hibbett D.S."/>
            <person name="Martin F."/>
            <person name="Nordberg H.P."/>
            <person name="Cantor M.N."/>
            <person name="Hua S.X."/>
        </authorList>
    </citation>
    <scope>NUCLEOTIDE SEQUENCE [LARGE SCALE GENOMIC DNA]</scope>
    <source>
        <strain evidence="1 2">LaAM-08-1</strain>
    </source>
</reference>
<dbReference type="Proteomes" id="UP000054477">
    <property type="component" value="Unassembled WGS sequence"/>
</dbReference>
<reference evidence="2" key="2">
    <citation type="submission" date="2015-01" db="EMBL/GenBank/DDBJ databases">
        <title>Evolutionary Origins and Diversification of the Mycorrhizal Mutualists.</title>
        <authorList>
            <consortium name="DOE Joint Genome Institute"/>
            <consortium name="Mycorrhizal Genomics Consortium"/>
            <person name="Kohler A."/>
            <person name="Kuo A."/>
            <person name="Nagy L.G."/>
            <person name="Floudas D."/>
            <person name="Copeland A."/>
            <person name="Barry K.W."/>
            <person name="Cichocki N."/>
            <person name="Veneault-Fourrey C."/>
            <person name="LaButti K."/>
            <person name="Lindquist E.A."/>
            <person name="Lipzen A."/>
            <person name="Lundell T."/>
            <person name="Morin E."/>
            <person name="Murat C."/>
            <person name="Riley R."/>
            <person name="Ohm R."/>
            <person name="Sun H."/>
            <person name="Tunlid A."/>
            <person name="Henrissat B."/>
            <person name="Grigoriev I.V."/>
            <person name="Hibbett D.S."/>
            <person name="Martin F."/>
        </authorList>
    </citation>
    <scope>NUCLEOTIDE SEQUENCE [LARGE SCALE GENOMIC DNA]</scope>
    <source>
        <strain evidence="2">LaAM-08-1</strain>
    </source>
</reference>
<feature type="non-terminal residue" evidence="1">
    <location>
        <position position="1"/>
    </location>
</feature>